<dbReference type="GeneID" id="64629597"/>
<comment type="caution">
    <text evidence="1">The sequence shown here is derived from an EMBL/GenBank/DDBJ whole genome shotgun (WGS) entry which is preliminary data.</text>
</comment>
<dbReference type="Proteomes" id="UP000807769">
    <property type="component" value="Unassembled WGS sequence"/>
</dbReference>
<name>A0A9P7JE02_9AGAM</name>
<dbReference type="AlphaFoldDB" id="A0A9P7JE02"/>
<accession>A0A9P7JE02</accession>
<proteinExistence type="predicted"/>
<evidence type="ECO:0000313" key="2">
    <source>
        <dbReference type="Proteomes" id="UP000807769"/>
    </source>
</evidence>
<reference evidence="1" key="1">
    <citation type="journal article" date="2020" name="New Phytol.">
        <title>Comparative genomics reveals dynamic genome evolution in host specialist ectomycorrhizal fungi.</title>
        <authorList>
            <person name="Lofgren L.A."/>
            <person name="Nguyen N.H."/>
            <person name="Vilgalys R."/>
            <person name="Ruytinx J."/>
            <person name="Liao H.L."/>
            <person name="Branco S."/>
            <person name="Kuo A."/>
            <person name="LaButti K."/>
            <person name="Lipzen A."/>
            <person name="Andreopoulos W."/>
            <person name="Pangilinan J."/>
            <person name="Riley R."/>
            <person name="Hundley H."/>
            <person name="Na H."/>
            <person name="Barry K."/>
            <person name="Grigoriev I.V."/>
            <person name="Stajich J.E."/>
            <person name="Kennedy P.G."/>
        </authorList>
    </citation>
    <scope>NUCLEOTIDE SEQUENCE</scope>
    <source>
        <strain evidence="1">MN1</strain>
    </source>
</reference>
<keyword evidence="2" id="KW-1185">Reference proteome</keyword>
<evidence type="ECO:0000313" key="1">
    <source>
        <dbReference type="EMBL" id="KAG1816784.1"/>
    </source>
</evidence>
<dbReference type="EMBL" id="JABBWG010000015">
    <property type="protein sequence ID" value="KAG1816784.1"/>
    <property type="molecule type" value="Genomic_DNA"/>
</dbReference>
<sequence>MTTYISAPTLIFPIWYSAWRATAVIRAWIPLAATLLNANMTLPRCSCPPIRARNSSTYFAIAVVYDAVSLRRWSDYQWLSAGASRQPESLIWFSFRSSLFLS</sequence>
<protein>
    <submittedName>
        <fullName evidence="1">Uncharacterized protein</fullName>
    </submittedName>
</protein>
<gene>
    <name evidence="1" type="ORF">BJ212DRAFT_1353237</name>
</gene>
<organism evidence="1 2">
    <name type="scientific">Suillus subaureus</name>
    <dbReference type="NCBI Taxonomy" id="48587"/>
    <lineage>
        <taxon>Eukaryota</taxon>
        <taxon>Fungi</taxon>
        <taxon>Dikarya</taxon>
        <taxon>Basidiomycota</taxon>
        <taxon>Agaricomycotina</taxon>
        <taxon>Agaricomycetes</taxon>
        <taxon>Agaricomycetidae</taxon>
        <taxon>Boletales</taxon>
        <taxon>Suillineae</taxon>
        <taxon>Suillaceae</taxon>
        <taxon>Suillus</taxon>
    </lineage>
</organism>
<dbReference type="RefSeq" id="XP_041193344.1">
    <property type="nucleotide sequence ID" value="XM_041335580.1"/>
</dbReference>